<keyword evidence="5" id="KW-0804">Transcription</keyword>
<dbReference type="SUPFAM" id="SSF88946">
    <property type="entry name" value="Sigma2 domain of RNA polymerase sigma factors"/>
    <property type="match status" value="1"/>
</dbReference>
<name>A0A6P2CFI4_9NOCA</name>
<evidence type="ECO:0000256" key="4">
    <source>
        <dbReference type="ARBA" id="ARBA00023125"/>
    </source>
</evidence>
<dbReference type="Pfam" id="PF04542">
    <property type="entry name" value="Sigma70_r2"/>
    <property type="match status" value="1"/>
</dbReference>
<dbReference type="SUPFAM" id="SSF88659">
    <property type="entry name" value="Sigma3 and sigma4 domains of RNA polymerase sigma factors"/>
    <property type="match status" value="1"/>
</dbReference>
<evidence type="ECO:0000259" key="8">
    <source>
        <dbReference type="Pfam" id="PF20239"/>
    </source>
</evidence>
<dbReference type="EMBL" id="QRCM01000001">
    <property type="protein sequence ID" value="TXG90481.1"/>
    <property type="molecule type" value="Genomic_DNA"/>
</dbReference>
<evidence type="ECO:0000259" key="7">
    <source>
        <dbReference type="Pfam" id="PF08281"/>
    </source>
</evidence>
<feature type="domain" description="DUF6596" evidence="8">
    <location>
        <begin position="183"/>
        <end position="283"/>
    </location>
</feature>
<dbReference type="InterPro" id="IPR013249">
    <property type="entry name" value="RNA_pol_sigma70_r4_t2"/>
</dbReference>
<dbReference type="InterPro" id="IPR046531">
    <property type="entry name" value="DUF6596"/>
</dbReference>
<evidence type="ECO:0000256" key="5">
    <source>
        <dbReference type="ARBA" id="ARBA00023163"/>
    </source>
</evidence>
<evidence type="ECO:0000256" key="1">
    <source>
        <dbReference type="ARBA" id="ARBA00010641"/>
    </source>
</evidence>
<feature type="domain" description="RNA polymerase sigma factor 70 region 4 type 2" evidence="7">
    <location>
        <begin position="116"/>
        <end position="165"/>
    </location>
</feature>
<dbReference type="PANTHER" id="PTHR47756:SF2">
    <property type="entry name" value="BLL6612 PROTEIN"/>
    <property type="match status" value="1"/>
</dbReference>
<evidence type="ECO:0000313" key="9">
    <source>
        <dbReference type="EMBL" id="TXG90481.1"/>
    </source>
</evidence>
<dbReference type="InterPro" id="IPR013325">
    <property type="entry name" value="RNA_pol_sigma_r2"/>
</dbReference>
<dbReference type="Proteomes" id="UP000471120">
    <property type="component" value="Unassembled WGS sequence"/>
</dbReference>
<protein>
    <submittedName>
        <fullName evidence="9">RNA polymerase subunit sigma-24</fullName>
    </submittedName>
</protein>
<dbReference type="RefSeq" id="WP_010839339.1">
    <property type="nucleotide sequence ID" value="NZ_QRCM01000001.1"/>
</dbReference>
<dbReference type="AlphaFoldDB" id="A0A6P2CFI4"/>
<keyword evidence="2" id="KW-0805">Transcription regulation</keyword>
<evidence type="ECO:0000313" key="10">
    <source>
        <dbReference type="Proteomes" id="UP000471120"/>
    </source>
</evidence>
<accession>A0A6P2CFI4</accession>
<reference evidence="9 10" key="1">
    <citation type="submission" date="2018-07" db="EMBL/GenBank/DDBJ databases">
        <title>Genome sequence of Rhodococcus rhodnii ATCC 35071 from Rhodnius prolixus.</title>
        <authorList>
            <person name="Patel V."/>
            <person name="Vogel K.J."/>
        </authorList>
    </citation>
    <scope>NUCLEOTIDE SEQUENCE [LARGE SCALE GENOMIC DNA]</scope>
    <source>
        <strain evidence="9 10">ATCC 35071</strain>
    </source>
</reference>
<sequence>MTAADETSIRRTVEAVWRIDGPRVTAAIARVVGDVGLAEELTQDALGDALEQWPRAGVPRTPAAWLTAVAKRKAIDGWRRRELQDDRYRAIARDLETTAEDEWEPIEDDLLKLVFAACHPALAREAQVALTLRVVTGLTSEEIARLFLVPVPTMQARITRAKRALTAARVPFEVPEPAEWEPRLRGVLAVIYLVFTEGYAATTGDALIRGELSDNAIRLGRITATLLPREAEAHALLALMELQKSRFAARVDADGNAVLLEDQDRRRWDRGQIARGLAALSRADELARARRRSRGPYALQAAIAACHARARSADDTDWDEIVTLYTALESITRNPVVTLNRAVAVSMSSGPGDALRVVDGIDDAQLKGSHLLPSVRGELLARLGRTDEARVELERAAELATNTRVRAVLVGKVTRLRV</sequence>
<organism evidence="9 10">
    <name type="scientific">Rhodococcus rhodnii</name>
    <dbReference type="NCBI Taxonomy" id="38312"/>
    <lineage>
        <taxon>Bacteria</taxon>
        <taxon>Bacillati</taxon>
        <taxon>Actinomycetota</taxon>
        <taxon>Actinomycetes</taxon>
        <taxon>Mycobacteriales</taxon>
        <taxon>Nocardiaceae</taxon>
        <taxon>Rhodococcus</taxon>
    </lineage>
</organism>
<dbReference type="InterPro" id="IPR007627">
    <property type="entry name" value="RNA_pol_sigma70_r2"/>
</dbReference>
<evidence type="ECO:0000256" key="2">
    <source>
        <dbReference type="ARBA" id="ARBA00023015"/>
    </source>
</evidence>
<keyword evidence="4" id="KW-0238">DNA-binding</keyword>
<dbReference type="InterPro" id="IPR036388">
    <property type="entry name" value="WH-like_DNA-bd_sf"/>
</dbReference>
<dbReference type="GO" id="GO:0006352">
    <property type="term" value="P:DNA-templated transcription initiation"/>
    <property type="evidence" value="ECO:0007669"/>
    <property type="project" value="InterPro"/>
</dbReference>
<comment type="caution">
    <text evidence="9">The sequence shown here is derived from an EMBL/GenBank/DDBJ whole genome shotgun (WGS) entry which is preliminary data.</text>
</comment>
<proteinExistence type="inferred from homology"/>
<dbReference type="PANTHER" id="PTHR47756">
    <property type="entry name" value="BLL6612 PROTEIN-RELATED"/>
    <property type="match status" value="1"/>
</dbReference>
<evidence type="ECO:0000259" key="6">
    <source>
        <dbReference type="Pfam" id="PF04542"/>
    </source>
</evidence>
<dbReference type="Gene3D" id="1.10.10.10">
    <property type="entry name" value="Winged helix-like DNA-binding domain superfamily/Winged helix DNA-binding domain"/>
    <property type="match status" value="1"/>
</dbReference>
<gene>
    <name evidence="9" type="ORF">DW322_09920</name>
</gene>
<keyword evidence="3" id="KW-0731">Sigma factor</keyword>
<feature type="domain" description="RNA polymerase sigma-70 region 2" evidence="6">
    <location>
        <begin position="21"/>
        <end position="81"/>
    </location>
</feature>
<evidence type="ECO:0000256" key="3">
    <source>
        <dbReference type="ARBA" id="ARBA00023082"/>
    </source>
</evidence>
<comment type="similarity">
    <text evidence="1">Belongs to the sigma-70 factor family. ECF subfamily.</text>
</comment>
<dbReference type="InterPro" id="IPR013324">
    <property type="entry name" value="RNA_pol_sigma_r3/r4-like"/>
</dbReference>
<dbReference type="GO" id="GO:0003677">
    <property type="term" value="F:DNA binding"/>
    <property type="evidence" value="ECO:0007669"/>
    <property type="project" value="UniProtKB-KW"/>
</dbReference>
<dbReference type="Pfam" id="PF08281">
    <property type="entry name" value="Sigma70_r4_2"/>
    <property type="match status" value="1"/>
</dbReference>
<dbReference type="Pfam" id="PF20239">
    <property type="entry name" value="DUF6596"/>
    <property type="match status" value="1"/>
</dbReference>
<dbReference type="GO" id="GO:0016987">
    <property type="term" value="F:sigma factor activity"/>
    <property type="evidence" value="ECO:0007669"/>
    <property type="project" value="UniProtKB-KW"/>
</dbReference>
<dbReference type="Gene3D" id="1.10.1740.10">
    <property type="match status" value="1"/>
</dbReference>